<dbReference type="InterPro" id="IPR012910">
    <property type="entry name" value="Plug_dom"/>
</dbReference>
<dbReference type="EMBL" id="JAGHXW010000043">
    <property type="protein sequence ID" value="MBO9760693.1"/>
    <property type="molecule type" value="Genomic_DNA"/>
</dbReference>
<dbReference type="InterPro" id="IPR039426">
    <property type="entry name" value="TonB-dep_rcpt-like"/>
</dbReference>
<accession>A0A8I2BW03</accession>
<evidence type="ECO:0000256" key="10">
    <source>
        <dbReference type="ARBA" id="ARBA00023237"/>
    </source>
</evidence>
<evidence type="ECO:0000256" key="6">
    <source>
        <dbReference type="ARBA" id="ARBA00023065"/>
    </source>
</evidence>
<keyword evidence="6" id="KW-0406">Ion transport</keyword>
<dbReference type="Pfam" id="PF00593">
    <property type="entry name" value="TonB_dep_Rec_b-barrel"/>
    <property type="match status" value="1"/>
</dbReference>
<keyword evidence="8" id="KW-0626">Porin</keyword>
<name>A0A8I2BW03_XANMN</name>
<dbReference type="FunFam" id="2.170.130.10:FF:000002">
    <property type="entry name" value="Vitamin B12 transporter BtuB"/>
    <property type="match status" value="1"/>
</dbReference>
<evidence type="ECO:0000256" key="9">
    <source>
        <dbReference type="ARBA" id="ARBA00023136"/>
    </source>
</evidence>
<keyword evidence="4 11" id="KW-0812">Transmembrane</keyword>
<evidence type="ECO:0000259" key="14">
    <source>
        <dbReference type="Pfam" id="PF07715"/>
    </source>
</evidence>
<evidence type="ECO:0000256" key="12">
    <source>
        <dbReference type="RuleBase" id="RU003357"/>
    </source>
</evidence>
<gene>
    <name evidence="15" type="primary">btuB</name>
    <name evidence="15" type="ORF">J7405_14270</name>
</gene>
<keyword evidence="2 11" id="KW-0813">Transport</keyword>
<dbReference type="Gene3D" id="2.40.170.20">
    <property type="entry name" value="TonB-dependent receptor, beta-barrel domain"/>
    <property type="match status" value="1"/>
</dbReference>
<evidence type="ECO:0000256" key="1">
    <source>
        <dbReference type="ARBA" id="ARBA00004571"/>
    </source>
</evidence>
<proteinExistence type="inferred from homology"/>
<dbReference type="Gene3D" id="2.170.130.10">
    <property type="entry name" value="TonB-dependent receptor, plug domain"/>
    <property type="match status" value="1"/>
</dbReference>
<protein>
    <submittedName>
        <fullName evidence="15">TonB-dependent vitamin B12 receptor</fullName>
    </submittedName>
</protein>
<dbReference type="GO" id="GO:0006811">
    <property type="term" value="P:monoatomic ion transport"/>
    <property type="evidence" value="ECO:0007669"/>
    <property type="project" value="UniProtKB-KW"/>
</dbReference>
<evidence type="ECO:0000256" key="7">
    <source>
        <dbReference type="ARBA" id="ARBA00023077"/>
    </source>
</evidence>
<evidence type="ECO:0000259" key="13">
    <source>
        <dbReference type="Pfam" id="PF00593"/>
    </source>
</evidence>
<sequence length="645" mass="69984">MLLAARLPTRGLARFQEQQLMSLSSVSPRRAVLAVWLSLCVASAAQAEAAIDLDQVVVTASRTAQTQDQTLAPVTVIDRVQIERRQVNSLQDLLRGEAGVSLANNGGPGKATSLFLRGTEADQVVVLIDGVRIGSATAGGAALQDVPIEQIERIEIVRGPFSSLYGSEALGGVIQIFTRRPQGSFVPSLSVAAGSDNARRYGAGIAGRSPGDLSDAGGWYSVNAVHDETDGINAYLDTGSSAYDPDRDGYRNDSLSAQGGWRFNRQWDADVNAVRAQSRNEYDGSAFGGNLSKGVQQAIGGRVRYAPSEALNLTASVGSSADLSDAYYQGAYLSTYDTRRKQGALQADLDTGAGLLTVGLDWQRDAIASSDNYDADSRIDRAAFAQWQQTFGRQSLQASLRRNDNSQFGGKTTGSLLWGWDFAEHLRLTASYGTAFKAPTFNELYYPDYGNPLLGPETSKSVELGLRGRYDWGTWTLSAFQTRIDDLIAYDASLVDATHPFGQPNNIDRARIRGVEAGYDTELAGWTVRSALTWLAPQADGEINHGNWLPRRARQSGRIDADRSIGAFGIGASLFGSGARYDDLANTDRLAGYGLLDLRVSYAVNADWKVQFAANNVFDRQYETARWYAQPGRNYLPTFRYQPAH</sequence>
<dbReference type="CDD" id="cd01347">
    <property type="entry name" value="ligand_gated_channel"/>
    <property type="match status" value="1"/>
</dbReference>
<evidence type="ECO:0000256" key="11">
    <source>
        <dbReference type="PROSITE-ProRule" id="PRU01360"/>
    </source>
</evidence>
<dbReference type="Pfam" id="PF07715">
    <property type="entry name" value="Plug"/>
    <property type="match status" value="1"/>
</dbReference>
<dbReference type="InterPro" id="IPR000531">
    <property type="entry name" value="Beta-barrel_TonB"/>
</dbReference>
<dbReference type="InterPro" id="IPR010101">
    <property type="entry name" value="B12_transptr_BtuB"/>
</dbReference>
<organism evidence="15 16">
    <name type="scientific">Xanthomonas manihotis</name>
    <dbReference type="NCBI Taxonomy" id="43353"/>
    <lineage>
        <taxon>Bacteria</taxon>
        <taxon>Pseudomonadati</taxon>
        <taxon>Pseudomonadota</taxon>
        <taxon>Gammaproteobacteria</taxon>
        <taxon>Lysobacterales</taxon>
        <taxon>Lysobacteraceae</taxon>
        <taxon>Xanthomonas</taxon>
    </lineage>
</organism>
<evidence type="ECO:0000256" key="8">
    <source>
        <dbReference type="ARBA" id="ARBA00023114"/>
    </source>
</evidence>
<evidence type="ECO:0000313" key="15">
    <source>
        <dbReference type="EMBL" id="MBO9760693.1"/>
    </source>
</evidence>
<dbReference type="AlphaFoldDB" id="A0A8I2BW03"/>
<dbReference type="PANTHER" id="PTHR30069">
    <property type="entry name" value="TONB-DEPENDENT OUTER MEMBRANE RECEPTOR"/>
    <property type="match status" value="1"/>
</dbReference>
<keyword evidence="10 11" id="KW-0998">Cell outer membrane</keyword>
<dbReference type="PROSITE" id="PS52016">
    <property type="entry name" value="TONB_DEPENDENT_REC_3"/>
    <property type="match status" value="1"/>
</dbReference>
<keyword evidence="7 12" id="KW-0798">TonB box</keyword>
<dbReference type="GO" id="GO:0015420">
    <property type="term" value="F:ABC-type vitamin B12 transporter activity"/>
    <property type="evidence" value="ECO:0007669"/>
    <property type="project" value="InterPro"/>
</dbReference>
<comment type="subcellular location">
    <subcellularLocation>
        <location evidence="1 11">Cell outer membrane</location>
        <topology evidence="1 11">Multi-pass membrane protein</topology>
    </subcellularLocation>
</comment>
<keyword evidence="9 11" id="KW-0472">Membrane</keyword>
<evidence type="ECO:0000256" key="5">
    <source>
        <dbReference type="ARBA" id="ARBA00022729"/>
    </source>
</evidence>
<dbReference type="NCBIfam" id="TIGR01779">
    <property type="entry name" value="TonB-B12"/>
    <property type="match status" value="1"/>
</dbReference>
<keyword evidence="5" id="KW-0732">Signal</keyword>
<evidence type="ECO:0000256" key="2">
    <source>
        <dbReference type="ARBA" id="ARBA00022448"/>
    </source>
</evidence>
<evidence type="ECO:0000256" key="4">
    <source>
        <dbReference type="ARBA" id="ARBA00022692"/>
    </source>
</evidence>
<dbReference type="SUPFAM" id="SSF56935">
    <property type="entry name" value="Porins"/>
    <property type="match status" value="1"/>
</dbReference>
<dbReference type="GO" id="GO:0015288">
    <property type="term" value="F:porin activity"/>
    <property type="evidence" value="ECO:0007669"/>
    <property type="project" value="UniProtKB-KW"/>
</dbReference>
<comment type="similarity">
    <text evidence="11 12">Belongs to the TonB-dependent receptor family.</text>
</comment>
<reference evidence="15" key="1">
    <citation type="submission" date="2021-03" db="EMBL/GenBank/DDBJ databases">
        <title>Molecular characterization of Xanthomonas species pathogenic on Araceae and the development of a triplex TaqMan assay for detection of X. phaseoli pv. dieffenbachiae.</title>
        <authorList>
            <person name="Van Der Wolf J."/>
            <person name="Krijger M."/>
            <person name="Mendes O."/>
            <person name="Brankovics B."/>
            <person name="Bonants P."/>
            <person name="Meekes E."/>
        </authorList>
    </citation>
    <scope>NUCLEOTIDE SEQUENCE</scope>
    <source>
        <strain evidence="15">NBC1264</strain>
    </source>
</reference>
<keyword evidence="3 11" id="KW-1134">Transmembrane beta strand</keyword>
<dbReference type="GO" id="GO:0009279">
    <property type="term" value="C:cell outer membrane"/>
    <property type="evidence" value="ECO:0007669"/>
    <property type="project" value="UniProtKB-SubCell"/>
</dbReference>
<dbReference type="PANTHER" id="PTHR30069:SF53">
    <property type="entry name" value="COLICIN I RECEPTOR-RELATED"/>
    <property type="match status" value="1"/>
</dbReference>
<evidence type="ECO:0000313" key="16">
    <source>
        <dbReference type="Proteomes" id="UP000668572"/>
    </source>
</evidence>
<feature type="domain" description="TonB-dependent receptor plug" evidence="14">
    <location>
        <begin position="68"/>
        <end position="173"/>
    </location>
</feature>
<dbReference type="InterPro" id="IPR037066">
    <property type="entry name" value="Plug_dom_sf"/>
</dbReference>
<dbReference type="Proteomes" id="UP000668572">
    <property type="component" value="Unassembled WGS sequence"/>
</dbReference>
<dbReference type="GO" id="GO:0046930">
    <property type="term" value="C:pore complex"/>
    <property type="evidence" value="ECO:0007669"/>
    <property type="project" value="UniProtKB-KW"/>
</dbReference>
<keyword evidence="15" id="KW-0675">Receptor</keyword>
<comment type="caution">
    <text evidence="15">The sequence shown here is derived from an EMBL/GenBank/DDBJ whole genome shotgun (WGS) entry which is preliminary data.</text>
</comment>
<feature type="domain" description="TonB-dependent receptor-like beta-barrel" evidence="13">
    <location>
        <begin position="212"/>
        <end position="617"/>
    </location>
</feature>
<dbReference type="InterPro" id="IPR036942">
    <property type="entry name" value="Beta-barrel_TonB_sf"/>
</dbReference>
<evidence type="ECO:0000256" key="3">
    <source>
        <dbReference type="ARBA" id="ARBA00022452"/>
    </source>
</evidence>